<protein>
    <submittedName>
        <fullName evidence="2">Uncharacterized protein</fullName>
    </submittedName>
</protein>
<comment type="caution">
    <text evidence="2">The sequence shown here is derived from an EMBL/GenBank/DDBJ whole genome shotgun (WGS) entry which is preliminary data.</text>
</comment>
<feature type="compositionally biased region" description="Polar residues" evidence="1">
    <location>
        <begin position="109"/>
        <end position="119"/>
    </location>
</feature>
<reference evidence="2 3" key="1">
    <citation type="submission" date="2018-12" db="EMBL/GenBank/DDBJ databases">
        <title>Venturia inaequalis Genome Resource.</title>
        <authorList>
            <person name="Lichtner F.J."/>
        </authorList>
    </citation>
    <scope>NUCLEOTIDE SEQUENCE [LARGE SCALE GENOMIC DNA]</scope>
    <source>
        <strain evidence="2 3">120213</strain>
    </source>
</reference>
<dbReference type="Proteomes" id="UP000447873">
    <property type="component" value="Unassembled WGS sequence"/>
</dbReference>
<proteinExistence type="predicted"/>
<dbReference type="EMBL" id="WNWS01003107">
    <property type="protein sequence ID" value="KAE9961138.1"/>
    <property type="molecule type" value="Genomic_DNA"/>
</dbReference>
<organism evidence="2 3">
    <name type="scientific">Venturia inaequalis</name>
    <name type="common">Apple scab fungus</name>
    <dbReference type="NCBI Taxonomy" id="5025"/>
    <lineage>
        <taxon>Eukaryota</taxon>
        <taxon>Fungi</taxon>
        <taxon>Dikarya</taxon>
        <taxon>Ascomycota</taxon>
        <taxon>Pezizomycotina</taxon>
        <taxon>Dothideomycetes</taxon>
        <taxon>Pleosporomycetidae</taxon>
        <taxon>Venturiales</taxon>
        <taxon>Venturiaceae</taxon>
        <taxon>Venturia</taxon>
    </lineage>
</organism>
<gene>
    <name evidence="2" type="ORF">EG328_005908</name>
</gene>
<dbReference type="AlphaFoldDB" id="A0A8H3U0N2"/>
<evidence type="ECO:0000256" key="1">
    <source>
        <dbReference type="SAM" id="MobiDB-lite"/>
    </source>
</evidence>
<evidence type="ECO:0000313" key="2">
    <source>
        <dbReference type="EMBL" id="KAE9961138.1"/>
    </source>
</evidence>
<sequence length="196" mass="22220">MSAHRCYCVAIKYPKSFKERFMSDGIHSDSGERPVAKEVWKSFQDVPRLSLGQINGLEEEVRRVYLHMDVVLRSTSVKKYQTRPVLKVAADFDVNSSDSNPDLDEPSQDKTANSPTTTPIPDVIDNSGVRATRSAPKQVVTGTNGRVVIDPIRTRSQRREIGEFQIFNSKVYTRDISPQFVKDNNWIFLSAKERAD</sequence>
<evidence type="ECO:0000313" key="3">
    <source>
        <dbReference type="Proteomes" id="UP000447873"/>
    </source>
</evidence>
<name>A0A8H3U0N2_VENIN</name>
<feature type="region of interest" description="Disordered" evidence="1">
    <location>
        <begin position="96"/>
        <end position="127"/>
    </location>
</feature>
<accession>A0A8H3U0N2</accession>